<dbReference type="PROSITE" id="PS51294">
    <property type="entry name" value="HTH_MYB"/>
    <property type="match status" value="2"/>
</dbReference>
<evidence type="ECO:0000256" key="3">
    <source>
        <dbReference type="ARBA" id="ARBA00023015"/>
    </source>
</evidence>
<organism evidence="9 10">
    <name type="scientific">Musa troglodytarum</name>
    <name type="common">fe'i banana</name>
    <dbReference type="NCBI Taxonomy" id="320322"/>
    <lineage>
        <taxon>Eukaryota</taxon>
        <taxon>Viridiplantae</taxon>
        <taxon>Streptophyta</taxon>
        <taxon>Embryophyta</taxon>
        <taxon>Tracheophyta</taxon>
        <taxon>Spermatophyta</taxon>
        <taxon>Magnoliopsida</taxon>
        <taxon>Liliopsida</taxon>
        <taxon>Zingiberales</taxon>
        <taxon>Musaceae</taxon>
        <taxon>Musa</taxon>
    </lineage>
</organism>
<evidence type="ECO:0000256" key="4">
    <source>
        <dbReference type="ARBA" id="ARBA00023125"/>
    </source>
</evidence>
<feature type="domain" description="HTH myb-type" evidence="8">
    <location>
        <begin position="63"/>
        <end position="117"/>
    </location>
</feature>
<comment type="subcellular location">
    <subcellularLocation>
        <location evidence="1">Nucleus</location>
    </subcellularLocation>
</comment>
<keyword evidence="5" id="KW-0804">Transcription</keyword>
<keyword evidence="10" id="KW-1185">Reference proteome</keyword>
<name>A0A9E7KG09_9LILI</name>
<feature type="domain" description="HTH myb-type" evidence="8">
    <location>
        <begin position="9"/>
        <end position="62"/>
    </location>
</feature>
<accession>A0A9E7KG09</accession>
<dbReference type="PANTHER" id="PTHR48000:SF67">
    <property type="entry name" value="MYB-LIKE DNA-BINDING DOMAIN CONTAINING PROTEIN, EXPRESSED"/>
    <property type="match status" value="1"/>
</dbReference>
<evidence type="ECO:0000259" key="7">
    <source>
        <dbReference type="PROSITE" id="PS50090"/>
    </source>
</evidence>
<dbReference type="SMART" id="SM00717">
    <property type="entry name" value="SANT"/>
    <property type="match status" value="2"/>
</dbReference>
<evidence type="ECO:0000313" key="9">
    <source>
        <dbReference type="EMBL" id="URE16056.1"/>
    </source>
</evidence>
<evidence type="ECO:0000256" key="5">
    <source>
        <dbReference type="ARBA" id="ARBA00023163"/>
    </source>
</evidence>
<dbReference type="OrthoDB" id="2143914at2759"/>
<keyword evidence="2" id="KW-0677">Repeat</keyword>
<dbReference type="PANTHER" id="PTHR48000">
    <property type="entry name" value="OS09G0431300 PROTEIN"/>
    <property type="match status" value="1"/>
</dbReference>
<dbReference type="PROSITE" id="PS50090">
    <property type="entry name" value="MYB_LIKE"/>
    <property type="match status" value="2"/>
</dbReference>
<dbReference type="GO" id="GO:0005634">
    <property type="term" value="C:nucleus"/>
    <property type="evidence" value="ECO:0007669"/>
    <property type="project" value="UniProtKB-SubCell"/>
</dbReference>
<dbReference type="InterPro" id="IPR009057">
    <property type="entry name" value="Homeodomain-like_sf"/>
</dbReference>
<evidence type="ECO:0000256" key="2">
    <source>
        <dbReference type="ARBA" id="ARBA00022737"/>
    </source>
</evidence>
<feature type="domain" description="Myb-like" evidence="7">
    <location>
        <begin position="9"/>
        <end position="62"/>
    </location>
</feature>
<dbReference type="SUPFAM" id="SSF46689">
    <property type="entry name" value="Homeodomain-like"/>
    <property type="match status" value="1"/>
</dbReference>
<gene>
    <name evidence="9" type="ORF">MUK42_13081</name>
</gene>
<dbReference type="Pfam" id="PF00249">
    <property type="entry name" value="Myb_DNA-binding"/>
    <property type="match status" value="2"/>
</dbReference>
<dbReference type="InterPro" id="IPR017930">
    <property type="entry name" value="Myb_dom"/>
</dbReference>
<keyword evidence="4 9" id="KW-0238">DNA-binding</keyword>
<evidence type="ECO:0000259" key="8">
    <source>
        <dbReference type="PROSITE" id="PS51294"/>
    </source>
</evidence>
<protein>
    <submittedName>
        <fullName evidence="9">Myb-like DNA-binding domain</fullName>
    </submittedName>
</protein>
<dbReference type="Gene3D" id="1.10.10.60">
    <property type="entry name" value="Homeodomain-like"/>
    <property type="match status" value="2"/>
</dbReference>
<dbReference type="FunFam" id="1.10.10.60:FF:000015">
    <property type="entry name" value="Transcription factor RAX3"/>
    <property type="match status" value="1"/>
</dbReference>
<dbReference type="EMBL" id="CP097509">
    <property type="protein sequence ID" value="URE16056.1"/>
    <property type="molecule type" value="Genomic_DNA"/>
</dbReference>
<evidence type="ECO:0000256" key="6">
    <source>
        <dbReference type="ARBA" id="ARBA00023242"/>
    </source>
</evidence>
<reference evidence="9" key="1">
    <citation type="submission" date="2022-05" db="EMBL/GenBank/DDBJ databases">
        <title>The Musa troglodytarum L. genome provides insights into the mechanism of non-climacteric behaviour and enrichment of carotenoids.</title>
        <authorList>
            <person name="Wang J."/>
        </authorList>
    </citation>
    <scope>NUCLEOTIDE SEQUENCE</scope>
    <source>
        <tissue evidence="9">Leaf</tissue>
    </source>
</reference>
<dbReference type="Proteomes" id="UP001055439">
    <property type="component" value="Chromosome 7"/>
</dbReference>
<dbReference type="InterPro" id="IPR001005">
    <property type="entry name" value="SANT/Myb"/>
</dbReference>
<dbReference type="AlphaFoldDB" id="A0A9E7KG09"/>
<sequence>MGRAPCCDKATMKRGPWSPEEDAVLRSHIEEYGTCGNWIALPKKAGLNRCGKSCRLRWLNYLRPDIKHGGFTEDEENIICSLYRKLGSRWSVIASHLRGRTDNDVKNYWNTKLKKKMMTPTIITSNIPSPTPASLLPTVKAEPCDPSDISRSVDSIFALTQDAHKCHSEPSPLPRECRANEAGHFMSPSGPVSATSSTFTVDDGSSNSYGNWFASGAGPDDLFLSELDFGYLTDLLGDDGCQAEVPQGLSRSVAYW</sequence>
<dbReference type="GO" id="GO:0003677">
    <property type="term" value="F:DNA binding"/>
    <property type="evidence" value="ECO:0007669"/>
    <property type="project" value="UniProtKB-KW"/>
</dbReference>
<evidence type="ECO:0000313" key="10">
    <source>
        <dbReference type="Proteomes" id="UP001055439"/>
    </source>
</evidence>
<proteinExistence type="predicted"/>
<keyword evidence="3" id="KW-0805">Transcription regulation</keyword>
<dbReference type="CDD" id="cd00167">
    <property type="entry name" value="SANT"/>
    <property type="match status" value="2"/>
</dbReference>
<evidence type="ECO:0000256" key="1">
    <source>
        <dbReference type="ARBA" id="ARBA00004123"/>
    </source>
</evidence>
<keyword evidence="6" id="KW-0539">Nucleus</keyword>
<feature type="domain" description="Myb-like" evidence="7">
    <location>
        <begin position="63"/>
        <end position="113"/>
    </location>
</feature>